<dbReference type="PANTHER" id="PTHR10426">
    <property type="entry name" value="STRICTOSIDINE SYNTHASE-RELATED"/>
    <property type="match status" value="1"/>
</dbReference>
<gene>
    <name evidence="5" type="ORF">O0V09_13855</name>
</gene>
<dbReference type="AlphaFoldDB" id="A0A9J6RP17"/>
<evidence type="ECO:0000313" key="6">
    <source>
        <dbReference type="Proteomes" id="UP001069090"/>
    </source>
</evidence>
<organism evidence="5 6">
    <name type="scientific">Dasania phycosphaerae</name>
    <dbReference type="NCBI Taxonomy" id="2950436"/>
    <lineage>
        <taxon>Bacteria</taxon>
        <taxon>Pseudomonadati</taxon>
        <taxon>Pseudomonadota</taxon>
        <taxon>Gammaproteobacteria</taxon>
        <taxon>Cellvibrionales</taxon>
        <taxon>Spongiibacteraceae</taxon>
        <taxon>Dasania</taxon>
    </lineage>
</organism>
<dbReference type="GO" id="GO:0016787">
    <property type="term" value="F:hydrolase activity"/>
    <property type="evidence" value="ECO:0007669"/>
    <property type="project" value="TreeGrafter"/>
</dbReference>
<dbReference type="Pfam" id="PF20067">
    <property type="entry name" value="SSL_N"/>
    <property type="match status" value="1"/>
</dbReference>
<evidence type="ECO:0000256" key="3">
    <source>
        <dbReference type="ARBA" id="ARBA00023180"/>
    </source>
</evidence>
<reference evidence="5 6" key="1">
    <citation type="submission" date="2022-12" db="EMBL/GenBank/DDBJ databases">
        <title>Dasania phycosphaerae sp. nov., isolated from particulate material of the south coast of Korea.</title>
        <authorList>
            <person name="Jiang Y."/>
        </authorList>
    </citation>
    <scope>NUCLEOTIDE SEQUENCE [LARGE SCALE GENOMIC DNA]</scope>
    <source>
        <strain evidence="5 6">GY-19</strain>
    </source>
</reference>
<dbReference type="Proteomes" id="UP001069090">
    <property type="component" value="Unassembled WGS sequence"/>
</dbReference>
<keyword evidence="6" id="KW-1185">Reference proteome</keyword>
<dbReference type="EMBL" id="JAPTGG010000011">
    <property type="protein sequence ID" value="MCZ0866291.1"/>
    <property type="molecule type" value="Genomic_DNA"/>
</dbReference>
<accession>A0A9J6RP17</accession>
<sequence>MFKLLALIVFALILYLLTWPVAIEPKAWQAPTAPGYRGAYRSNQQLAKLELLAIAGEQRPEAVTIGPDGYIYASTHSGWIVRLNPQGQQALRWVNTQGRPLGLAFDPQGRLIVADAYRGLLAITPNKTITVLSTHAAGKAIAYANDVAVARDGRIFFSDASSKFSALAHGGTYLASLLDLMEHGGHGRLLKYNPAEQSTIELAGGFNFANGVALDPNEQFVLINETGHYRVLKHWLQGPKQGSTEVLIANLPGFPDNIAAGLDGRFWLGLASPRNALLDKLADQPWLRSVVQRLPAFMRPQAVAYGHVLAISGEGEVLYNLQDPSGSYPVTTGVAETAEHLYVSSLMAAKLGRLNKANL</sequence>
<dbReference type="Pfam" id="PF03088">
    <property type="entry name" value="Str_synth"/>
    <property type="match status" value="1"/>
</dbReference>
<dbReference type="PANTHER" id="PTHR10426:SF88">
    <property type="entry name" value="ADIPOCYTE PLASMA MEMBRANE-ASSOCIATED PROTEIN HEMOMUCIN-RELATED"/>
    <property type="match status" value="1"/>
</dbReference>
<evidence type="ECO:0000256" key="2">
    <source>
        <dbReference type="ARBA" id="ARBA00022553"/>
    </source>
</evidence>
<name>A0A9J6RP17_9GAMM</name>
<evidence type="ECO:0000259" key="4">
    <source>
        <dbReference type="Pfam" id="PF03088"/>
    </source>
</evidence>
<dbReference type="InterPro" id="IPR011042">
    <property type="entry name" value="6-blade_b-propeller_TolB-like"/>
</dbReference>
<protein>
    <submittedName>
        <fullName evidence="5">SMP-30/gluconolactonase/LRE family protein</fullName>
    </submittedName>
</protein>
<dbReference type="Gene3D" id="2.120.10.30">
    <property type="entry name" value="TolB, C-terminal domain"/>
    <property type="match status" value="1"/>
</dbReference>
<keyword evidence="2" id="KW-0597">Phosphoprotein</keyword>
<proteinExistence type="inferred from homology"/>
<dbReference type="InterPro" id="IPR018119">
    <property type="entry name" value="Strictosidine_synth_cons-reg"/>
</dbReference>
<dbReference type="RefSeq" id="WP_258332455.1">
    <property type="nucleotide sequence ID" value="NZ_JAPTGG010000011.1"/>
</dbReference>
<comment type="similarity">
    <text evidence="1">Belongs to the strictosidine synthase family.</text>
</comment>
<dbReference type="GO" id="GO:0012505">
    <property type="term" value="C:endomembrane system"/>
    <property type="evidence" value="ECO:0007669"/>
    <property type="project" value="TreeGrafter"/>
</dbReference>
<feature type="domain" description="Strictosidine synthase conserved region" evidence="4">
    <location>
        <begin position="145"/>
        <end position="238"/>
    </location>
</feature>
<comment type="caution">
    <text evidence="5">The sequence shown here is derived from an EMBL/GenBank/DDBJ whole genome shotgun (WGS) entry which is preliminary data.</text>
</comment>
<evidence type="ECO:0000256" key="1">
    <source>
        <dbReference type="ARBA" id="ARBA00009191"/>
    </source>
</evidence>
<dbReference type="SUPFAM" id="SSF63829">
    <property type="entry name" value="Calcium-dependent phosphotriesterase"/>
    <property type="match status" value="1"/>
</dbReference>
<evidence type="ECO:0000313" key="5">
    <source>
        <dbReference type="EMBL" id="MCZ0866291.1"/>
    </source>
</evidence>
<keyword evidence="3" id="KW-0325">Glycoprotein</keyword>